<gene>
    <name evidence="22" type="ORF">QQS21_009587</name>
</gene>
<evidence type="ECO:0000256" key="8">
    <source>
        <dbReference type="ARBA" id="ARBA00022801"/>
    </source>
</evidence>
<dbReference type="PANTHER" id="PTHR10963:SF68">
    <property type="entry name" value="GLYCOSIDASE CRH1-RELATED"/>
    <property type="match status" value="1"/>
</dbReference>
<evidence type="ECO:0000256" key="3">
    <source>
        <dbReference type="ARBA" id="ARBA00004589"/>
    </source>
</evidence>
<evidence type="ECO:0000256" key="1">
    <source>
        <dbReference type="ARBA" id="ARBA00000822"/>
    </source>
</evidence>
<dbReference type="InterPro" id="IPR000757">
    <property type="entry name" value="Beta-glucanase-like"/>
</dbReference>
<keyword evidence="5" id="KW-0328">Glycosyltransferase</keyword>
<sequence>MLLPSVFAVTTVSFFASTINAQTFTECNPLKNTCPPNPALSTKSNCDFTKGACSLFKEVDGTKLSYGRNGAVFTIKTGSNAPTVNTGKYIFFGRVDVTVQAAPGNGIVTSSVLQSDDLDEIDWEFVGSDHSQAQTNYFSKGDDSTFDRGKYHPVNNPTGSFHMYSVEWTREKIDWSIDGKIVRSLSASQLGTKYPQSPMQIKLGTWCAGNQDSRQGTREWAGGYTDFSKAPFNAYYKSISITDYAGKDHLTGGDVKEYIYGDHTGSWESIKLVGGDGGSDSSFSKASTAPLETSSDNCTDTHGPGSSKGHTAKASLITAKSTSSPNSNTSTNSFTTNPSSVTIAPSSTALGHAPRSSNGIAMAILASAGVVIARVLLCIV</sequence>
<feature type="disulfide bond" evidence="18">
    <location>
        <begin position="27"/>
        <end position="34"/>
    </location>
</feature>
<keyword evidence="10 18" id="KW-1015">Disulfide bond</keyword>
<dbReference type="InterPro" id="IPR017168">
    <property type="entry name" value="CHR-like"/>
</dbReference>
<evidence type="ECO:0000256" key="15">
    <source>
        <dbReference type="ARBA" id="ARBA00038074"/>
    </source>
</evidence>
<comment type="subcellular location">
    <subcellularLocation>
        <location evidence="2">Cell envelope</location>
    </subcellularLocation>
    <subcellularLocation>
        <location evidence="3">Membrane</location>
        <topology evidence="3">Lipid-anchor</topology>
        <topology evidence="3">GPI-anchor</topology>
    </subcellularLocation>
</comment>
<evidence type="ECO:0000256" key="12">
    <source>
        <dbReference type="ARBA" id="ARBA00023288"/>
    </source>
</evidence>
<evidence type="ECO:0000256" key="2">
    <source>
        <dbReference type="ARBA" id="ARBA00004196"/>
    </source>
</evidence>
<dbReference type="CDD" id="cd02183">
    <property type="entry name" value="GH16_fungal_CRH1_transglycosylase"/>
    <property type="match status" value="1"/>
</dbReference>
<comment type="caution">
    <text evidence="22">The sequence shown here is derived from an EMBL/GenBank/DDBJ whole genome shotgun (WGS) entry which is preliminary data.</text>
</comment>
<proteinExistence type="inferred from homology"/>
<keyword evidence="11" id="KW-0325">Glycoprotein</keyword>
<dbReference type="PROSITE" id="PS51762">
    <property type="entry name" value="GH16_2"/>
    <property type="match status" value="1"/>
</dbReference>
<reference evidence="22" key="1">
    <citation type="submission" date="2023-06" db="EMBL/GenBank/DDBJ databases">
        <title>Conoideocrella luteorostrata (Hypocreales: Clavicipitaceae), a potential biocontrol fungus for elongate hemlock scale in United States Christmas tree production areas.</title>
        <authorList>
            <person name="Barrett H."/>
            <person name="Lovett B."/>
            <person name="Macias A.M."/>
            <person name="Stajich J.E."/>
            <person name="Kasson M.T."/>
        </authorList>
    </citation>
    <scope>NUCLEOTIDE SEQUENCE</scope>
    <source>
        <strain evidence="22">ARSEF 14590</strain>
    </source>
</reference>
<dbReference type="PANTHER" id="PTHR10963">
    <property type="entry name" value="GLYCOSYL HYDROLASE-RELATED"/>
    <property type="match status" value="1"/>
</dbReference>
<feature type="chain" id="PRO_5042554621" description="Crh-like protein" evidence="20">
    <location>
        <begin position="22"/>
        <end position="380"/>
    </location>
</feature>
<evidence type="ECO:0000256" key="5">
    <source>
        <dbReference type="ARBA" id="ARBA00022676"/>
    </source>
</evidence>
<evidence type="ECO:0000256" key="13">
    <source>
        <dbReference type="ARBA" id="ARBA00023295"/>
    </source>
</evidence>
<evidence type="ECO:0000256" key="18">
    <source>
        <dbReference type="PIRSR" id="PIRSR037299-2"/>
    </source>
</evidence>
<comment type="catalytic activity">
    <reaction evidence="1">
        <text>Random endo-hydrolysis of N-acetyl-beta-D-glucosaminide (1-&gt;4)-beta-linkages in chitin and chitodextrins.</text>
        <dbReference type="EC" id="3.2.1.14"/>
    </reaction>
</comment>
<evidence type="ECO:0000256" key="9">
    <source>
        <dbReference type="ARBA" id="ARBA00023136"/>
    </source>
</evidence>
<keyword evidence="23" id="KW-1185">Reference proteome</keyword>
<dbReference type="EMBL" id="JASWJB010000250">
    <property type="protein sequence ID" value="KAK2592712.1"/>
    <property type="molecule type" value="Genomic_DNA"/>
</dbReference>
<evidence type="ECO:0000256" key="20">
    <source>
        <dbReference type="SAM" id="SignalP"/>
    </source>
</evidence>
<evidence type="ECO:0000256" key="4">
    <source>
        <dbReference type="ARBA" id="ARBA00022622"/>
    </source>
</evidence>
<dbReference type="GO" id="GO:0098552">
    <property type="term" value="C:side of membrane"/>
    <property type="evidence" value="ECO:0007669"/>
    <property type="project" value="UniProtKB-KW"/>
</dbReference>
<evidence type="ECO:0000256" key="16">
    <source>
        <dbReference type="PIRNR" id="PIRNR037299"/>
    </source>
</evidence>
<dbReference type="EC" id="3.2.-.-" evidence="16"/>
<keyword evidence="4" id="KW-0336">GPI-anchor</keyword>
<dbReference type="InterPro" id="IPR050546">
    <property type="entry name" value="Glycosyl_Hydrlase_16"/>
</dbReference>
<protein>
    <recommendedName>
        <fullName evidence="16">Crh-like protein</fullName>
        <ecNumber evidence="16">3.2.-.-</ecNumber>
    </recommendedName>
</protein>
<evidence type="ECO:0000259" key="21">
    <source>
        <dbReference type="PROSITE" id="PS51762"/>
    </source>
</evidence>
<keyword evidence="9 16" id="KW-0472">Membrane</keyword>
<evidence type="ECO:0000256" key="6">
    <source>
        <dbReference type="ARBA" id="ARBA00022679"/>
    </source>
</evidence>
<keyword evidence="13" id="KW-0326">Glycosidase</keyword>
<feature type="active site" description="Nucleophile" evidence="17">
    <location>
        <position position="120"/>
    </location>
</feature>
<evidence type="ECO:0000256" key="19">
    <source>
        <dbReference type="SAM" id="MobiDB-lite"/>
    </source>
</evidence>
<organism evidence="22 23">
    <name type="scientific">Conoideocrella luteorostrata</name>
    <dbReference type="NCBI Taxonomy" id="1105319"/>
    <lineage>
        <taxon>Eukaryota</taxon>
        <taxon>Fungi</taxon>
        <taxon>Dikarya</taxon>
        <taxon>Ascomycota</taxon>
        <taxon>Pezizomycotina</taxon>
        <taxon>Sordariomycetes</taxon>
        <taxon>Hypocreomycetidae</taxon>
        <taxon>Hypocreales</taxon>
        <taxon>Clavicipitaceae</taxon>
        <taxon>Conoideocrella</taxon>
    </lineage>
</organism>
<feature type="domain" description="GH16" evidence="21">
    <location>
        <begin position="28"/>
        <end position="236"/>
    </location>
</feature>
<feature type="active site" description="Proton donor" evidence="17">
    <location>
        <position position="124"/>
    </location>
</feature>
<dbReference type="GO" id="GO:0031505">
    <property type="term" value="P:fungal-type cell wall organization"/>
    <property type="evidence" value="ECO:0007669"/>
    <property type="project" value="TreeGrafter"/>
</dbReference>
<keyword evidence="8 16" id="KW-0378">Hydrolase</keyword>
<evidence type="ECO:0000256" key="11">
    <source>
        <dbReference type="ARBA" id="ARBA00023180"/>
    </source>
</evidence>
<feature type="compositionally biased region" description="Polar residues" evidence="19">
    <location>
        <begin position="285"/>
        <end position="300"/>
    </location>
</feature>
<evidence type="ECO:0000256" key="14">
    <source>
        <dbReference type="ARBA" id="ARBA00023316"/>
    </source>
</evidence>
<comment type="similarity">
    <text evidence="15">Belongs to the glycosyl hydrolase 16 family. CRH1 subfamily.</text>
</comment>
<dbReference type="PIRSF" id="PIRSF037299">
    <property type="entry name" value="Glycosidase_CRH1_prd"/>
    <property type="match status" value="1"/>
</dbReference>
<dbReference type="Pfam" id="PF00722">
    <property type="entry name" value="Glyco_hydro_16"/>
    <property type="match status" value="1"/>
</dbReference>
<dbReference type="AlphaFoldDB" id="A0AAJ0CHK7"/>
<dbReference type="GO" id="GO:0016757">
    <property type="term" value="F:glycosyltransferase activity"/>
    <property type="evidence" value="ECO:0007669"/>
    <property type="project" value="UniProtKB-KW"/>
</dbReference>
<dbReference type="Gene3D" id="2.60.120.200">
    <property type="match status" value="1"/>
</dbReference>
<dbReference type="GO" id="GO:0008843">
    <property type="term" value="F:endochitinase activity"/>
    <property type="evidence" value="ECO:0007669"/>
    <property type="project" value="UniProtKB-EC"/>
</dbReference>
<evidence type="ECO:0000256" key="7">
    <source>
        <dbReference type="ARBA" id="ARBA00022729"/>
    </source>
</evidence>
<dbReference type="GO" id="GO:0005975">
    <property type="term" value="P:carbohydrate metabolic process"/>
    <property type="evidence" value="ECO:0007669"/>
    <property type="project" value="InterPro"/>
</dbReference>
<keyword evidence="14" id="KW-0961">Cell wall biogenesis/degradation</keyword>
<evidence type="ECO:0000256" key="17">
    <source>
        <dbReference type="PIRSR" id="PIRSR037299-1"/>
    </source>
</evidence>
<dbReference type="Proteomes" id="UP001251528">
    <property type="component" value="Unassembled WGS sequence"/>
</dbReference>
<keyword evidence="12" id="KW-0449">Lipoprotein</keyword>
<dbReference type="GO" id="GO:0009277">
    <property type="term" value="C:fungal-type cell wall"/>
    <property type="evidence" value="ECO:0007669"/>
    <property type="project" value="TreeGrafter"/>
</dbReference>
<keyword evidence="7 20" id="KW-0732">Signal</keyword>
<evidence type="ECO:0000256" key="10">
    <source>
        <dbReference type="ARBA" id="ARBA00023157"/>
    </source>
</evidence>
<evidence type="ECO:0000313" key="23">
    <source>
        <dbReference type="Proteomes" id="UP001251528"/>
    </source>
</evidence>
<name>A0AAJ0CHK7_9HYPO</name>
<dbReference type="InterPro" id="IPR013320">
    <property type="entry name" value="ConA-like_dom_sf"/>
</dbReference>
<keyword evidence="6" id="KW-0808">Transferase</keyword>
<evidence type="ECO:0000313" key="22">
    <source>
        <dbReference type="EMBL" id="KAK2592712.1"/>
    </source>
</evidence>
<feature type="signal peptide" evidence="20">
    <location>
        <begin position="1"/>
        <end position="21"/>
    </location>
</feature>
<feature type="region of interest" description="Disordered" evidence="19">
    <location>
        <begin position="281"/>
        <end position="339"/>
    </location>
</feature>
<accession>A0AAJ0CHK7</accession>
<feature type="compositionally biased region" description="Low complexity" evidence="19">
    <location>
        <begin position="321"/>
        <end position="339"/>
    </location>
</feature>
<dbReference type="SUPFAM" id="SSF49899">
    <property type="entry name" value="Concanavalin A-like lectins/glucanases"/>
    <property type="match status" value="1"/>
</dbReference>